<comment type="caution">
    <text evidence="1">The sequence shown here is derived from an EMBL/GenBank/DDBJ whole genome shotgun (WGS) entry which is preliminary data.</text>
</comment>
<reference evidence="1" key="1">
    <citation type="submission" date="2018-05" db="EMBL/GenBank/DDBJ databases">
        <title>Draft genome of Mucuna pruriens seed.</title>
        <authorList>
            <person name="Nnadi N.E."/>
            <person name="Vos R."/>
            <person name="Hasami M.H."/>
            <person name="Devisetty U.K."/>
            <person name="Aguiy J.C."/>
        </authorList>
    </citation>
    <scope>NUCLEOTIDE SEQUENCE [LARGE SCALE GENOMIC DNA]</scope>
    <source>
        <strain evidence="1">JCA_2017</strain>
    </source>
</reference>
<organism evidence="1 2">
    <name type="scientific">Mucuna pruriens</name>
    <name type="common">Velvet bean</name>
    <name type="synonym">Dolichos pruriens</name>
    <dbReference type="NCBI Taxonomy" id="157652"/>
    <lineage>
        <taxon>Eukaryota</taxon>
        <taxon>Viridiplantae</taxon>
        <taxon>Streptophyta</taxon>
        <taxon>Embryophyta</taxon>
        <taxon>Tracheophyta</taxon>
        <taxon>Spermatophyta</taxon>
        <taxon>Magnoliopsida</taxon>
        <taxon>eudicotyledons</taxon>
        <taxon>Gunneridae</taxon>
        <taxon>Pentapetalae</taxon>
        <taxon>rosids</taxon>
        <taxon>fabids</taxon>
        <taxon>Fabales</taxon>
        <taxon>Fabaceae</taxon>
        <taxon>Papilionoideae</taxon>
        <taxon>50 kb inversion clade</taxon>
        <taxon>NPAAA clade</taxon>
        <taxon>indigoferoid/millettioid clade</taxon>
        <taxon>Phaseoleae</taxon>
        <taxon>Mucuna</taxon>
    </lineage>
</organism>
<feature type="non-terminal residue" evidence="1">
    <location>
        <position position="1"/>
    </location>
</feature>
<dbReference type="EMBL" id="QJKJ01001391">
    <property type="protein sequence ID" value="RDY07830.1"/>
    <property type="molecule type" value="Genomic_DNA"/>
</dbReference>
<dbReference type="AlphaFoldDB" id="A0A371HYG5"/>
<gene>
    <name evidence="1" type="ORF">CR513_08011</name>
</gene>
<protein>
    <submittedName>
        <fullName evidence="1">Uncharacterized protein</fullName>
    </submittedName>
</protein>
<evidence type="ECO:0000313" key="2">
    <source>
        <dbReference type="Proteomes" id="UP000257109"/>
    </source>
</evidence>
<proteinExistence type="predicted"/>
<evidence type="ECO:0000313" key="1">
    <source>
        <dbReference type="EMBL" id="RDY07830.1"/>
    </source>
</evidence>
<accession>A0A371HYG5</accession>
<keyword evidence="2" id="KW-1185">Reference proteome</keyword>
<name>A0A371HYG5_MUCPR</name>
<sequence length="75" mass="8573">WIGLKERVPVRTFGTKVFEKSGQGPDQEKSPIQLVKPLVQFFSFLRLNLKRLRRDSRSPTTVTSNSKFAIIKVGL</sequence>
<dbReference type="Proteomes" id="UP000257109">
    <property type="component" value="Unassembled WGS sequence"/>
</dbReference>